<name>A0A3D9Z9V5_9HYPH</name>
<sequence length="256" mass="28861">MIRLTKRIFTSLGAHHEMPPVVAGMATMPSRAHTFPTAFHSVIGQVDRLYLYLDGHDAVPAAAKDDPRVVPILSRDVPGLQGNGKFLGLTLEKSDCLYLGVDDDIAYPRDYVRRTSEALTARQRRAIVGYHGSVLLDPFTSYAKSRETIWFAGALPKARHVDVLGTGTVMFDTEMLRFDVRTWPHVNMLDLYFALEAATANLALICLPRRREYLLPLEEHQSDSIYARLLRDDSVETALAIELRERLAKSRQARRN</sequence>
<accession>A0A3D9Z9V5</accession>
<organism evidence="1 2">
    <name type="scientific">Methylovirgula ligni</name>
    <dbReference type="NCBI Taxonomy" id="569860"/>
    <lineage>
        <taxon>Bacteria</taxon>
        <taxon>Pseudomonadati</taxon>
        <taxon>Pseudomonadota</taxon>
        <taxon>Alphaproteobacteria</taxon>
        <taxon>Hyphomicrobiales</taxon>
        <taxon>Beijerinckiaceae</taxon>
        <taxon>Methylovirgula</taxon>
    </lineage>
</organism>
<dbReference type="Proteomes" id="UP000256900">
    <property type="component" value="Unassembled WGS sequence"/>
</dbReference>
<evidence type="ECO:0000313" key="1">
    <source>
        <dbReference type="EMBL" id="REF88046.1"/>
    </source>
</evidence>
<proteinExistence type="predicted"/>
<dbReference type="SUPFAM" id="SSF53448">
    <property type="entry name" value="Nucleotide-diphospho-sugar transferases"/>
    <property type="match status" value="1"/>
</dbReference>
<evidence type="ECO:0008006" key="3">
    <source>
        <dbReference type="Google" id="ProtNLM"/>
    </source>
</evidence>
<dbReference type="InterPro" id="IPR029044">
    <property type="entry name" value="Nucleotide-diphossugar_trans"/>
</dbReference>
<dbReference type="EMBL" id="QUMO01000002">
    <property type="protein sequence ID" value="REF88046.1"/>
    <property type="molecule type" value="Genomic_DNA"/>
</dbReference>
<gene>
    <name evidence="1" type="ORF">DES32_1687</name>
</gene>
<dbReference type="OrthoDB" id="529131at2"/>
<dbReference type="RefSeq" id="WP_115836173.1">
    <property type="nucleotide sequence ID" value="NZ_CP025086.1"/>
</dbReference>
<keyword evidence="2" id="KW-1185">Reference proteome</keyword>
<reference evidence="1 2" key="1">
    <citation type="submission" date="2018-08" db="EMBL/GenBank/DDBJ databases">
        <title>Genomic Encyclopedia of Type Strains, Phase IV (KMG-IV): sequencing the most valuable type-strain genomes for metagenomic binning, comparative biology and taxonomic classification.</title>
        <authorList>
            <person name="Goeker M."/>
        </authorList>
    </citation>
    <scope>NUCLEOTIDE SEQUENCE [LARGE SCALE GENOMIC DNA]</scope>
    <source>
        <strain evidence="1 2">BW863</strain>
    </source>
</reference>
<protein>
    <recommendedName>
        <fullName evidence="3">Glycosyl transferase family 2</fullName>
    </recommendedName>
</protein>
<dbReference type="AlphaFoldDB" id="A0A3D9Z9V5"/>
<comment type="caution">
    <text evidence="1">The sequence shown here is derived from an EMBL/GenBank/DDBJ whole genome shotgun (WGS) entry which is preliminary data.</text>
</comment>
<evidence type="ECO:0000313" key="2">
    <source>
        <dbReference type="Proteomes" id="UP000256900"/>
    </source>
</evidence>